<feature type="compositionally biased region" description="Pro residues" evidence="1">
    <location>
        <begin position="182"/>
        <end position="191"/>
    </location>
</feature>
<evidence type="ECO:0000256" key="1">
    <source>
        <dbReference type="SAM" id="MobiDB-lite"/>
    </source>
</evidence>
<name>A0A165G9D2_EXIGL</name>
<evidence type="ECO:0000313" key="4">
    <source>
        <dbReference type="Proteomes" id="UP000077266"/>
    </source>
</evidence>
<evidence type="ECO:0000313" key="3">
    <source>
        <dbReference type="EMBL" id="KZV90181.1"/>
    </source>
</evidence>
<feature type="region of interest" description="Disordered" evidence="1">
    <location>
        <begin position="127"/>
        <end position="273"/>
    </location>
</feature>
<dbReference type="EMBL" id="KV426055">
    <property type="protein sequence ID" value="KZV90181.1"/>
    <property type="molecule type" value="Genomic_DNA"/>
</dbReference>
<keyword evidence="2" id="KW-0472">Membrane</keyword>
<feature type="transmembrane region" description="Helical" evidence="2">
    <location>
        <begin position="87"/>
        <end position="116"/>
    </location>
</feature>
<feature type="compositionally biased region" description="Low complexity" evidence="1">
    <location>
        <begin position="137"/>
        <end position="146"/>
    </location>
</feature>
<accession>A0A165G9D2</accession>
<sequence>MHTGYYRSRMKPSDLLRLRQNFKTSQSTVDPGDFPVDGMLDPANPYGFGYMLFAWTLRKDVPGAIDCGQAKVKRTYRLMCMVYARPALALLGALLVALFWSAASTVVVILGVVHILPPPKGPARVAVHASHKRVTKTGTASARAGARPPPSPLRIRTAPAASKSYDLHSGTPVTVSTLHRSPPAPKSPPLPGLEEEEEPPSGTSLHFSTPLSSPIPTPTRSVSYDSSTATPPHIIVSPPSSPRLPSTPGARPRSWGSDRFSPAQPSPLRRIVSYEEPLTPASVYASEARDEARPLPPIRPRTMPAAKDRPARKDRHTISAEIARAAWGGDDEYA</sequence>
<protein>
    <submittedName>
        <fullName evidence="3">Uncharacterized protein</fullName>
    </submittedName>
</protein>
<gene>
    <name evidence="3" type="ORF">EXIGLDRAFT_750798</name>
</gene>
<feature type="compositionally biased region" description="Low complexity" evidence="1">
    <location>
        <begin position="208"/>
        <end position="221"/>
    </location>
</feature>
<dbReference type="InParanoid" id="A0A165G9D2"/>
<keyword evidence="2" id="KW-0812">Transmembrane</keyword>
<keyword evidence="2" id="KW-1133">Transmembrane helix</keyword>
<organism evidence="3 4">
    <name type="scientific">Exidia glandulosa HHB12029</name>
    <dbReference type="NCBI Taxonomy" id="1314781"/>
    <lineage>
        <taxon>Eukaryota</taxon>
        <taxon>Fungi</taxon>
        <taxon>Dikarya</taxon>
        <taxon>Basidiomycota</taxon>
        <taxon>Agaricomycotina</taxon>
        <taxon>Agaricomycetes</taxon>
        <taxon>Auriculariales</taxon>
        <taxon>Exidiaceae</taxon>
        <taxon>Exidia</taxon>
    </lineage>
</organism>
<dbReference type="AlphaFoldDB" id="A0A165G9D2"/>
<feature type="region of interest" description="Disordered" evidence="1">
    <location>
        <begin position="285"/>
        <end position="334"/>
    </location>
</feature>
<keyword evidence="4" id="KW-1185">Reference proteome</keyword>
<reference evidence="3 4" key="1">
    <citation type="journal article" date="2016" name="Mol. Biol. Evol.">
        <title>Comparative Genomics of Early-Diverging Mushroom-Forming Fungi Provides Insights into the Origins of Lignocellulose Decay Capabilities.</title>
        <authorList>
            <person name="Nagy L.G."/>
            <person name="Riley R."/>
            <person name="Tritt A."/>
            <person name="Adam C."/>
            <person name="Daum C."/>
            <person name="Floudas D."/>
            <person name="Sun H."/>
            <person name="Yadav J.S."/>
            <person name="Pangilinan J."/>
            <person name="Larsson K.H."/>
            <person name="Matsuura K."/>
            <person name="Barry K."/>
            <person name="Labutti K."/>
            <person name="Kuo R."/>
            <person name="Ohm R.A."/>
            <person name="Bhattacharya S.S."/>
            <person name="Shirouzu T."/>
            <person name="Yoshinaga Y."/>
            <person name="Martin F.M."/>
            <person name="Grigoriev I.V."/>
            <person name="Hibbett D.S."/>
        </authorList>
    </citation>
    <scope>NUCLEOTIDE SEQUENCE [LARGE SCALE GENOMIC DNA]</scope>
    <source>
        <strain evidence="3 4">HHB12029</strain>
    </source>
</reference>
<proteinExistence type="predicted"/>
<dbReference type="Proteomes" id="UP000077266">
    <property type="component" value="Unassembled WGS sequence"/>
</dbReference>
<evidence type="ECO:0000256" key="2">
    <source>
        <dbReference type="SAM" id="Phobius"/>
    </source>
</evidence>